<accession>A0A652YXL2</accession>
<proteinExistence type="predicted"/>
<sequence>MKVSISVEHLVNGSGITGVASCGPLAAICGRGHCNDLTVSTTLQSVAFGTEPGLAPLSAPATIEEWWLSAVALGGQGRYAQARAALNVVDRRTAGLAADGDCVYASLSASTRASFLRQTGWHGKASYDDGRALAIVAGRGDSPELVAAACDALTGLAADALGQGRLALGWRLLERCAEQINRLEGESARLWRQVIRLEWVSAELALASGDFTRALRHAERAVELAAGGDSLRHKVKSDLLRCAALTGFDPVQAAMLAGEVFDECRSSGLLPLAWASSMLIEGVSGSPTTPNSAALGAAVAARGGVFRELSL</sequence>
<dbReference type="AlphaFoldDB" id="A0A652YXL2"/>
<reference evidence="1" key="1">
    <citation type="submission" date="2019-07" db="EMBL/GenBank/DDBJ databases">
        <title>Genomic Encyclopedia of Type Strains, Phase IV (KMG-IV): sequencing the most valuable type-strain genomes for metagenomic binning, comparative biology and taxonomic classification.</title>
        <authorList>
            <person name="Goeker M."/>
        </authorList>
    </citation>
    <scope>NUCLEOTIDE SEQUENCE</scope>
    <source>
        <strain evidence="1">DSM 44596</strain>
    </source>
</reference>
<dbReference type="PROSITE" id="PS51257">
    <property type="entry name" value="PROKAR_LIPOPROTEIN"/>
    <property type="match status" value="1"/>
</dbReference>
<dbReference type="EMBL" id="VNIQ01000001">
    <property type="protein sequence ID" value="TYQ08298.1"/>
    <property type="molecule type" value="Genomic_DNA"/>
</dbReference>
<organism evidence="1">
    <name type="scientific">Nocardia globerula</name>
    <dbReference type="NCBI Taxonomy" id="1818"/>
    <lineage>
        <taxon>Bacteria</taxon>
        <taxon>Bacillati</taxon>
        <taxon>Actinomycetota</taxon>
        <taxon>Actinomycetes</taxon>
        <taxon>Mycobacteriales</taxon>
        <taxon>Nocardiaceae</taxon>
        <taxon>Nocardia</taxon>
    </lineage>
</organism>
<name>A0A652YXL2_NOCGL</name>
<evidence type="ECO:0000313" key="1">
    <source>
        <dbReference type="EMBL" id="TYQ08298.1"/>
    </source>
</evidence>
<comment type="caution">
    <text evidence="1">The sequence shown here is derived from an EMBL/GenBank/DDBJ whole genome shotgun (WGS) entry which is preliminary data.</text>
</comment>
<protein>
    <recommendedName>
        <fullName evidence="2">MalT-like TPR region domain-containing protein</fullName>
    </recommendedName>
</protein>
<evidence type="ECO:0008006" key="2">
    <source>
        <dbReference type="Google" id="ProtNLM"/>
    </source>
</evidence>
<gene>
    <name evidence="1" type="ORF">FNL38_101669</name>
</gene>